<evidence type="ECO:0000313" key="2">
    <source>
        <dbReference type="Proteomes" id="UP001419268"/>
    </source>
</evidence>
<organism evidence="1 2">
    <name type="scientific">Stephania cephalantha</name>
    <dbReference type="NCBI Taxonomy" id="152367"/>
    <lineage>
        <taxon>Eukaryota</taxon>
        <taxon>Viridiplantae</taxon>
        <taxon>Streptophyta</taxon>
        <taxon>Embryophyta</taxon>
        <taxon>Tracheophyta</taxon>
        <taxon>Spermatophyta</taxon>
        <taxon>Magnoliopsida</taxon>
        <taxon>Ranunculales</taxon>
        <taxon>Menispermaceae</taxon>
        <taxon>Menispermoideae</taxon>
        <taxon>Cissampelideae</taxon>
        <taxon>Stephania</taxon>
    </lineage>
</organism>
<accession>A0AAP0JV65</accession>
<evidence type="ECO:0000313" key="1">
    <source>
        <dbReference type="EMBL" id="KAK9140073.1"/>
    </source>
</evidence>
<name>A0AAP0JV65_9MAGN</name>
<dbReference type="Proteomes" id="UP001419268">
    <property type="component" value="Unassembled WGS sequence"/>
</dbReference>
<proteinExistence type="predicted"/>
<reference evidence="1 2" key="1">
    <citation type="submission" date="2024-01" db="EMBL/GenBank/DDBJ databases">
        <title>Genome assemblies of Stephania.</title>
        <authorList>
            <person name="Yang L."/>
        </authorList>
    </citation>
    <scope>NUCLEOTIDE SEQUENCE [LARGE SCALE GENOMIC DNA]</scope>
    <source>
        <strain evidence="1">JXDWG</strain>
        <tissue evidence="1">Leaf</tissue>
    </source>
</reference>
<dbReference type="EMBL" id="JBBNAG010000004">
    <property type="protein sequence ID" value="KAK9140073.1"/>
    <property type="molecule type" value="Genomic_DNA"/>
</dbReference>
<protein>
    <submittedName>
        <fullName evidence="1">Uncharacterized protein</fullName>
    </submittedName>
</protein>
<dbReference type="AlphaFoldDB" id="A0AAP0JV65"/>
<gene>
    <name evidence="1" type="ORF">Scep_009754</name>
</gene>
<sequence length="60" mass="7178">MNPSLNCAIHALRYLHIIWLENLLLKAIHMILEYVQSYFSTIHIHDLLHELQVLQNGWKK</sequence>
<keyword evidence="2" id="KW-1185">Reference proteome</keyword>
<comment type="caution">
    <text evidence="1">The sequence shown here is derived from an EMBL/GenBank/DDBJ whole genome shotgun (WGS) entry which is preliminary data.</text>
</comment>